<gene>
    <name evidence="2" type="ORF">CNEO_45025</name>
    <name evidence="3" type="ORF">CNEONATNEC25_00732</name>
</gene>
<evidence type="ECO:0000313" key="2">
    <source>
        <dbReference type="EMBL" id="CAG9711016.1"/>
    </source>
</evidence>
<sequence>MPKNTLFLVLLTARKKGANIKMNIMYEFITGEKLEIEVNEDIANISIEIERTIYNNNQKESRRHNSINSMEEAGFQFKDINDDIEVKVEEAETTDEVKNAIKNLLPSQQDLIEKVFYKNMKLVDIAAQEGVTEAAIRNRLNKIYKKLKKVLS</sequence>
<dbReference type="InterPro" id="IPR013324">
    <property type="entry name" value="RNA_pol_sigma_r3/r4-like"/>
</dbReference>
<dbReference type="GO" id="GO:0006352">
    <property type="term" value="P:DNA-templated transcription initiation"/>
    <property type="evidence" value="ECO:0007669"/>
    <property type="project" value="InterPro"/>
</dbReference>
<dbReference type="EMBL" id="UWJD01000001">
    <property type="protein sequence ID" value="VCT83137.1"/>
    <property type="molecule type" value="Genomic_DNA"/>
</dbReference>
<proteinExistence type="predicted"/>
<dbReference type="GO" id="GO:0003700">
    <property type="term" value="F:DNA-binding transcription factor activity"/>
    <property type="evidence" value="ECO:0007669"/>
    <property type="project" value="InterPro"/>
</dbReference>
<feature type="domain" description="RNA polymerase sigma-70 region 4" evidence="1">
    <location>
        <begin position="100"/>
        <end position="149"/>
    </location>
</feature>
<dbReference type="InterPro" id="IPR036388">
    <property type="entry name" value="WH-like_DNA-bd_sf"/>
</dbReference>
<dbReference type="InterPro" id="IPR007630">
    <property type="entry name" value="RNA_pol_sigma70_r4"/>
</dbReference>
<dbReference type="AlphaFoldDB" id="A0A650M4F4"/>
<evidence type="ECO:0000259" key="1">
    <source>
        <dbReference type="Pfam" id="PF04545"/>
    </source>
</evidence>
<dbReference type="Proteomes" id="UP000431451">
    <property type="component" value="Unassembled WGS sequence"/>
</dbReference>
<dbReference type="Gene3D" id="1.10.10.10">
    <property type="entry name" value="Winged helix-like DNA-binding domain superfamily/Winged helix DNA-binding domain"/>
    <property type="match status" value="1"/>
</dbReference>
<organism evidence="3 4">
    <name type="scientific">Clostridium neonatale</name>
    <dbReference type="NCBI Taxonomy" id="137838"/>
    <lineage>
        <taxon>Bacteria</taxon>
        <taxon>Bacillati</taxon>
        <taxon>Bacillota</taxon>
        <taxon>Clostridia</taxon>
        <taxon>Eubacteriales</taxon>
        <taxon>Clostridiaceae</taxon>
        <taxon>Clostridium</taxon>
    </lineage>
</organism>
<protein>
    <submittedName>
        <fullName evidence="2">Sigma factor</fullName>
    </submittedName>
</protein>
<reference evidence="2" key="2">
    <citation type="submission" date="2021-10" db="EMBL/GenBank/DDBJ databases">
        <authorList>
            <person name="Mesa V."/>
        </authorList>
    </citation>
    <scope>NUCLEOTIDE SEQUENCE</scope>
    <source>
        <strain evidence="2">CC3_PB</strain>
    </source>
</reference>
<accession>A0A650M4F4</accession>
<evidence type="ECO:0000313" key="4">
    <source>
        <dbReference type="Proteomes" id="UP000431451"/>
    </source>
</evidence>
<dbReference type="Pfam" id="PF04545">
    <property type="entry name" value="Sigma70_r4"/>
    <property type="match status" value="1"/>
</dbReference>
<dbReference type="SUPFAM" id="SSF88659">
    <property type="entry name" value="Sigma3 and sigma4 domains of RNA polymerase sigma factors"/>
    <property type="match status" value="1"/>
</dbReference>
<reference evidence="3 4" key="1">
    <citation type="submission" date="2018-06" db="EMBL/GenBank/DDBJ databases">
        <authorList>
            <consortium name="IHU Genomes"/>
        </authorList>
    </citation>
    <scope>NUCLEOTIDE SEQUENCE [LARGE SCALE GENOMIC DNA]</scope>
    <source>
        <strain evidence="3 4">NEC25</strain>
    </source>
</reference>
<dbReference type="EMBL" id="CAKJVE010000004">
    <property type="protein sequence ID" value="CAG9711016.1"/>
    <property type="molecule type" value="Genomic_DNA"/>
</dbReference>
<name>A0A650M4F4_9CLOT</name>
<dbReference type="Proteomes" id="UP000789738">
    <property type="component" value="Unassembled WGS sequence"/>
</dbReference>
<evidence type="ECO:0000313" key="3">
    <source>
        <dbReference type="EMBL" id="VCT83137.1"/>
    </source>
</evidence>